<evidence type="ECO:0000259" key="5">
    <source>
        <dbReference type="Pfam" id="PF04542"/>
    </source>
</evidence>
<accession>A0A174CKL4</accession>
<proteinExistence type="inferred from homology"/>
<dbReference type="Gene3D" id="1.10.10.10">
    <property type="entry name" value="Winged helix-like DNA-binding domain superfamily/Winged helix DNA-binding domain"/>
    <property type="match status" value="1"/>
</dbReference>
<dbReference type="PANTHER" id="PTHR43133:SF51">
    <property type="entry name" value="RNA POLYMERASE SIGMA FACTOR"/>
    <property type="match status" value="1"/>
</dbReference>
<dbReference type="InterPro" id="IPR039425">
    <property type="entry name" value="RNA_pol_sigma-70-like"/>
</dbReference>
<dbReference type="eggNOG" id="COG1595">
    <property type="taxonomic scope" value="Bacteria"/>
</dbReference>
<keyword evidence="4" id="KW-0804">Transcription</keyword>
<evidence type="ECO:0000256" key="3">
    <source>
        <dbReference type="ARBA" id="ARBA00023082"/>
    </source>
</evidence>
<evidence type="ECO:0000313" key="7">
    <source>
        <dbReference type="EMBL" id="CUO13624.1"/>
    </source>
</evidence>
<dbReference type="Pfam" id="PF04542">
    <property type="entry name" value="Sigma70_r2"/>
    <property type="match status" value="1"/>
</dbReference>
<keyword evidence="2" id="KW-0805">Transcription regulation</keyword>
<keyword evidence="10" id="KW-1185">Reference proteome</keyword>
<dbReference type="Gene3D" id="1.10.1740.10">
    <property type="match status" value="1"/>
</dbReference>
<dbReference type="InterPro" id="IPR013324">
    <property type="entry name" value="RNA_pol_sigma_r3/r4-like"/>
</dbReference>
<dbReference type="GO" id="GO:0016987">
    <property type="term" value="F:sigma factor activity"/>
    <property type="evidence" value="ECO:0007669"/>
    <property type="project" value="UniProtKB-KW"/>
</dbReference>
<dbReference type="AlphaFoldDB" id="A0A174CKL4"/>
<evidence type="ECO:0000313" key="10">
    <source>
        <dbReference type="Proteomes" id="UP000366766"/>
    </source>
</evidence>
<evidence type="ECO:0000256" key="2">
    <source>
        <dbReference type="ARBA" id="ARBA00023015"/>
    </source>
</evidence>
<dbReference type="NCBIfam" id="TIGR02937">
    <property type="entry name" value="sigma70-ECF"/>
    <property type="match status" value="1"/>
</dbReference>
<dbReference type="SUPFAM" id="SSF88659">
    <property type="entry name" value="Sigma3 and sigma4 domains of RNA polymerase sigma factors"/>
    <property type="match status" value="1"/>
</dbReference>
<evidence type="ECO:0000256" key="4">
    <source>
        <dbReference type="ARBA" id="ARBA00023163"/>
    </source>
</evidence>
<reference evidence="8 10" key="2">
    <citation type="submission" date="2019-07" db="EMBL/GenBank/DDBJ databases">
        <authorList>
            <person name="Chang H.-W."/>
            <person name="Raman A."/>
            <person name="Venkatesh S."/>
            <person name="Gehrig J."/>
        </authorList>
    </citation>
    <scope>NUCLEOTIDE SEQUENCE [LARGE SCALE GENOMIC DNA]</scope>
    <source>
        <strain evidence="8">Blautia_wexlerae_LFYP_14</strain>
    </source>
</reference>
<dbReference type="EMBL" id="CABHOF010000039">
    <property type="protein sequence ID" value="VUX65812.1"/>
    <property type="molecule type" value="Genomic_DNA"/>
</dbReference>
<gene>
    <name evidence="7" type="primary">sigV_3</name>
    <name evidence="8" type="synonym">sigH_2</name>
    <name evidence="8" type="ORF">BWLFYP14_02177</name>
    <name evidence="7" type="ORF">ERS852478_01956</name>
</gene>
<dbReference type="RefSeq" id="WP_008703599.1">
    <property type="nucleotide sequence ID" value="NZ_BTHH01000012.1"/>
</dbReference>
<dbReference type="Pfam" id="PF08281">
    <property type="entry name" value="Sigma70_r4_2"/>
    <property type="match status" value="1"/>
</dbReference>
<sequence length="162" mass="18757">MTKEELGTLILNSERQLYSTAKTILINDQDCADAIQETIVKAFSKIGTLRNDKYAKTWLIRILINECYTLLRKSSKLVSLEGMSEMTEIETDQRTDYSDLYRAVNSLKEELRMPVILYYIEDFNIKEIAQILEITEGAVQKRLARARGKLKRNLQESEELTV</sequence>
<dbReference type="Proteomes" id="UP000366766">
    <property type="component" value="Unassembled WGS sequence"/>
</dbReference>
<dbReference type="SUPFAM" id="SSF88946">
    <property type="entry name" value="Sigma2 domain of RNA polymerase sigma factors"/>
    <property type="match status" value="1"/>
</dbReference>
<dbReference type="EMBL" id="CYZN01000011">
    <property type="protein sequence ID" value="CUO13624.1"/>
    <property type="molecule type" value="Genomic_DNA"/>
</dbReference>
<evidence type="ECO:0000313" key="8">
    <source>
        <dbReference type="EMBL" id="VUX65812.1"/>
    </source>
</evidence>
<dbReference type="GO" id="GO:0006352">
    <property type="term" value="P:DNA-templated transcription initiation"/>
    <property type="evidence" value="ECO:0007669"/>
    <property type="project" value="InterPro"/>
</dbReference>
<organism evidence="7 9">
    <name type="scientific">Blautia wexlerae</name>
    <dbReference type="NCBI Taxonomy" id="418240"/>
    <lineage>
        <taxon>Bacteria</taxon>
        <taxon>Bacillati</taxon>
        <taxon>Bacillota</taxon>
        <taxon>Clostridia</taxon>
        <taxon>Lachnospirales</taxon>
        <taxon>Lachnospiraceae</taxon>
        <taxon>Blautia</taxon>
    </lineage>
</organism>
<feature type="domain" description="RNA polymerase sigma factor 70 region 4 type 2" evidence="6">
    <location>
        <begin position="99"/>
        <end position="150"/>
    </location>
</feature>
<dbReference type="Proteomes" id="UP000095431">
    <property type="component" value="Unassembled WGS sequence"/>
</dbReference>
<name>A0A174CKL4_9FIRM</name>
<dbReference type="CDD" id="cd06171">
    <property type="entry name" value="Sigma70_r4"/>
    <property type="match status" value="1"/>
</dbReference>
<evidence type="ECO:0000313" key="9">
    <source>
        <dbReference type="Proteomes" id="UP000095431"/>
    </source>
</evidence>
<dbReference type="InterPro" id="IPR013325">
    <property type="entry name" value="RNA_pol_sigma_r2"/>
</dbReference>
<dbReference type="InterPro" id="IPR036388">
    <property type="entry name" value="WH-like_DNA-bd_sf"/>
</dbReference>
<dbReference type="InterPro" id="IPR013249">
    <property type="entry name" value="RNA_pol_sigma70_r4_t2"/>
</dbReference>
<reference evidence="7 9" key="1">
    <citation type="submission" date="2015-09" db="EMBL/GenBank/DDBJ databases">
        <authorList>
            <consortium name="Pathogen Informatics"/>
        </authorList>
    </citation>
    <scope>NUCLEOTIDE SEQUENCE [LARGE SCALE GENOMIC DNA]</scope>
    <source>
        <strain evidence="7 9">2789STDY5834863</strain>
    </source>
</reference>
<dbReference type="InterPro" id="IPR014284">
    <property type="entry name" value="RNA_pol_sigma-70_dom"/>
</dbReference>
<protein>
    <submittedName>
        <fullName evidence="8">ECF RNA polymerase sigma factor SigH</fullName>
    </submittedName>
    <submittedName>
        <fullName evidence="7">RNA polymerase sigma factor sigV</fullName>
    </submittedName>
</protein>
<feature type="domain" description="RNA polymerase sigma-70 region 2" evidence="5">
    <location>
        <begin position="14"/>
        <end position="75"/>
    </location>
</feature>
<comment type="similarity">
    <text evidence="1">Belongs to the sigma-70 factor family. ECF subfamily.</text>
</comment>
<keyword evidence="3" id="KW-0731">Sigma factor</keyword>
<dbReference type="PANTHER" id="PTHR43133">
    <property type="entry name" value="RNA POLYMERASE ECF-TYPE SIGMA FACTO"/>
    <property type="match status" value="1"/>
</dbReference>
<evidence type="ECO:0000259" key="6">
    <source>
        <dbReference type="Pfam" id="PF08281"/>
    </source>
</evidence>
<evidence type="ECO:0000256" key="1">
    <source>
        <dbReference type="ARBA" id="ARBA00010641"/>
    </source>
</evidence>
<dbReference type="GO" id="GO:0003677">
    <property type="term" value="F:DNA binding"/>
    <property type="evidence" value="ECO:0007669"/>
    <property type="project" value="InterPro"/>
</dbReference>
<dbReference type="InterPro" id="IPR007627">
    <property type="entry name" value="RNA_pol_sigma70_r2"/>
</dbReference>